<organism evidence="2 3">
    <name type="scientific">Jiella flava</name>
    <dbReference type="NCBI Taxonomy" id="2816857"/>
    <lineage>
        <taxon>Bacteria</taxon>
        <taxon>Pseudomonadati</taxon>
        <taxon>Pseudomonadota</taxon>
        <taxon>Alphaproteobacteria</taxon>
        <taxon>Hyphomicrobiales</taxon>
        <taxon>Aurantimonadaceae</taxon>
        <taxon>Jiella</taxon>
    </lineage>
</organism>
<dbReference type="Gene3D" id="3.40.30.10">
    <property type="entry name" value="Glutaredoxin"/>
    <property type="match status" value="1"/>
</dbReference>
<proteinExistence type="predicted"/>
<dbReference type="InterPro" id="IPR040079">
    <property type="entry name" value="Glutathione_S-Trfase"/>
</dbReference>
<reference evidence="2" key="1">
    <citation type="submission" date="2021-03" db="EMBL/GenBank/DDBJ databases">
        <title>Whole genome sequence of Jiella sp. CQZ9-1.</title>
        <authorList>
            <person name="Tuo L."/>
        </authorList>
    </citation>
    <scope>NUCLEOTIDE SEQUENCE</scope>
    <source>
        <strain evidence="2">CQZ9-1</strain>
    </source>
</reference>
<dbReference type="PANTHER" id="PTHR44051">
    <property type="entry name" value="GLUTATHIONE S-TRANSFERASE-RELATED"/>
    <property type="match status" value="1"/>
</dbReference>
<sequence>MITLYHCVSARSFRVLWALEELERPYELVMLPFPPRVCQRSFLEINPLGTIPFMIDGDVRMSESAAICQYLAAMSAPTLLQVGTHEGDFGTFLNFLHFGESTLTVPQTLILRYGRFEPEERRLPGVVDDYTKWFLARLRAIGPRLSETPYLAAGRFTIADISVGYALMLADIIGLSEHFEPGVRDYWERLEGREAFQRARRAENAAAMAQEVSNIPAPLTNATARI</sequence>
<dbReference type="SFLD" id="SFLDG01150">
    <property type="entry name" value="Main.1:_Beta-like"/>
    <property type="match status" value="1"/>
</dbReference>
<dbReference type="InterPro" id="IPR036282">
    <property type="entry name" value="Glutathione-S-Trfase_C_sf"/>
</dbReference>
<keyword evidence="3" id="KW-1185">Reference proteome</keyword>
<dbReference type="EMBL" id="JAFMPP010000003">
    <property type="protein sequence ID" value="MBO0661909.1"/>
    <property type="molecule type" value="Genomic_DNA"/>
</dbReference>
<dbReference type="PANTHER" id="PTHR44051:SF21">
    <property type="entry name" value="GLUTATHIONE S-TRANSFERASE FAMILY PROTEIN"/>
    <property type="match status" value="1"/>
</dbReference>
<gene>
    <name evidence="2" type="ORF">J1C48_04920</name>
</gene>
<dbReference type="SFLD" id="SFLDG00358">
    <property type="entry name" value="Main_(cytGST)"/>
    <property type="match status" value="1"/>
</dbReference>
<dbReference type="InterPro" id="IPR036249">
    <property type="entry name" value="Thioredoxin-like_sf"/>
</dbReference>
<protein>
    <submittedName>
        <fullName evidence="2">Glutathione S-transferase family protein</fullName>
    </submittedName>
</protein>
<dbReference type="Pfam" id="PF13417">
    <property type="entry name" value="GST_N_3"/>
    <property type="match status" value="1"/>
</dbReference>
<comment type="caution">
    <text evidence="2">The sequence shown here is derived from an EMBL/GenBank/DDBJ whole genome shotgun (WGS) entry which is preliminary data.</text>
</comment>
<accession>A0A939JUY9</accession>
<dbReference type="CDD" id="cd03046">
    <property type="entry name" value="GST_N_GTT1_like"/>
    <property type="match status" value="1"/>
</dbReference>
<evidence type="ECO:0000313" key="2">
    <source>
        <dbReference type="EMBL" id="MBO0661909.1"/>
    </source>
</evidence>
<dbReference type="Proteomes" id="UP000664122">
    <property type="component" value="Unassembled WGS sequence"/>
</dbReference>
<evidence type="ECO:0000259" key="1">
    <source>
        <dbReference type="PROSITE" id="PS50404"/>
    </source>
</evidence>
<dbReference type="SFLD" id="SFLDS00019">
    <property type="entry name" value="Glutathione_Transferase_(cytos"/>
    <property type="match status" value="1"/>
</dbReference>
<name>A0A939JUY9_9HYPH</name>
<feature type="domain" description="GST N-terminal" evidence="1">
    <location>
        <begin position="1"/>
        <end position="79"/>
    </location>
</feature>
<evidence type="ECO:0000313" key="3">
    <source>
        <dbReference type="Proteomes" id="UP000664122"/>
    </source>
</evidence>
<dbReference type="InterPro" id="IPR004045">
    <property type="entry name" value="Glutathione_S-Trfase_N"/>
</dbReference>
<dbReference type="AlphaFoldDB" id="A0A939JUY9"/>
<dbReference type="SUPFAM" id="SSF52833">
    <property type="entry name" value="Thioredoxin-like"/>
    <property type="match status" value="1"/>
</dbReference>
<dbReference type="RefSeq" id="WP_207256901.1">
    <property type="nucleotide sequence ID" value="NZ_JAFMPP010000003.1"/>
</dbReference>
<dbReference type="Gene3D" id="1.20.1050.10">
    <property type="match status" value="1"/>
</dbReference>
<dbReference type="PROSITE" id="PS50404">
    <property type="entry name" value="GST_NTER"/>
    <property type="match status" value="1"/>
</dbReference>
<dbReference type="SUPFAM" id="SSF47616">
    <property type="entry name" value="GST C-terminal domain-like"/>
    <property type="match status" value="1"/>
</dbReference>